<keyword evidence="3" id="KW-0732">Signal</keyword>
<keyword evidence="2" id="KW-0812">Transmembrane</keyword>
<evidence type="ECO:0000256" key="1">
    <source>
        <dbReference type="SAM" id="MobiDB-lite"/>
    </source>
</evidence>
<feature type="signal peptide" evidence="3">
    <location>
        <begin position="1"/>
        <end position="18"/>
    </location>
</feature>
<protein>
    <submittedName>
        <fullName evidence="4">Uncharacterized protein</fullName>
    </submittedName>
</protein>
<feature type="region of interest" description="Disordered" evidence="1">
    <location>
        <begin position="129"/>
        <end position="163"/>
    </location>
</feature>
<keyword evidence="2" id="KW-1133">Transmembrane helix</keyword>
<dbReference type="EnsemblMetazoa" id="tetur05g04940.1">
    <property type="protein sequence ID" value="tetur05g04940.1"/>
    <property type="gene ID" value="tetur05g04940"/>
</dbReference>
<dbReference type="HOGENOM" id="CLU_984574_0_0_1"/>
<organism evidence="4 5">
    <name type="scientific">Tetranychus urticae</name>
    <name type="common">Two-spotted spider mite</name>
    <dbReference type="NCBI Taxonomy" id="32264"/>
    <lineage>
        <taxon>Eukaryota</taxon>
        <taxon>Metazoa</taxon>
        <taxon>Ecdysozoa</taxon>
        <taxon>Arthropoda</taxon>
        <taxon>Chelicerata</taxon>
        <taxon>Arachnida</taxon>
        <taxon>Acari</taxon>
        <taxon>Acariformes</taxon>
        <taxon>Trombidiformes</taxon>
        <taxon>Prostigmata</taxon>
        <taxon>Eleutherengona</taxon>
        <taxon>Raphignathae</taxon>
        <taxon>Tetranychoidea</taxon>
        <taxon>Tetranychidae</taxon>
        <taxon>Tetranychus</taxon>
    </lineage>
</organism>
<dbReference type="EMBL" id="CAEY01001585">
    <property type="status" value="NOT_ANNOTATED_CDS"/>
    <property type="molecule type" value="Genomic_DNA"/>
</dbReference>
<feature type="compositionally biased region" description="Basic and acidic residues" evidence="1">
    <location>
        <begin position="140"/>
        <end position="153"/>
    </location>
</feature>
<keyword evidence="2" id="KW-0472">Membrane</keyword>
<feature type="compositionally biased region" description="Polar residues" evidence="1">
    <location>
        <begin position="154"/>
        <end position="163"/>
    </location>
</feature>
<dbReference type="Proteomes" id="UP000015104">
    <property type="component" value="Unassembled WGS sequence"/>
</dbReference>
<sequence>MLKLLLAILIISVNLLKANEFKFPSEQDFDFVEDLIDQWKGERQLKSEPKGIVKIGSYAPSSTRLVESVDSAYPEGYYQQPQNHDLMSVKQYQPESQYSSVNSYGQPMVHLAYPEPNYYRPHPHQVTDHHYYHHSHGSHHHEADDHHKHEKESSTSTSQPIVRQQTVDTAQRVVQYVPLAVNPRQTNRSPTTSPWLWSLLFIIIFPTLLGAILLPLALVFLTNVVFVLLMLRNNNQATIIPNNQNTLKSRSLVDSFHLDEEMVNFIFKLIRKAEAIYGQSSLY</sequence>
<name>T1K541_TETUR</name>
<proteinExistence type="predicted"/>
<reference evidence="5" key="1">
    <citation type="submission" date="2011-08" db="EMBL/GenBank/DDBJ databases">
        <authorList>
            <person name="Rombauts S."/>
        </authorList>
    </citation>
    <scope>NUCLEOTIDE SEQUENCE</scope>
    <source>
        <strain evidence="5">London</strain>
    </source>
</reference>
<evidence type="ECO:0000313" key="5">
    <source>
        <dbReference type="Proteomes" id="UP000015104"/>
    </source>
</evidence>
<reference evidence="4" key="2">
    <citation type="submission" date="2015-06" db="UniProtKB">
        <authorList>
            <consortium name="EnsemblMetazoa"/>
        </authorList>
    </citation>
    <scope>IDENTIFICATION</scope>
</reference>
<keyword evidence="5" id="KW-1185">Reference proteome</keyword>
<accession>T1K541</accession>
<dbReference type="AlphaFoldDB" id="T1K541"/>
<feature type="transmembrane region" description="Helical" evidence="2">
    <location>
        <begin position="195"/>
        <end position="228"/>
    </location>
</feature>
<evidence type="ECO:0000256" key="2">
    <source>
        <dbReference type="SAM" id="Phobius"/>
    </source>
</evidence>
<feature type="chain" id="PRO_5004581032" evidence="3">
    <location>
        <begin position="19"/>
        <end position="283"/>
    </location>
</feature>
<evidence type="ECO:0000313" key="4">
    <source>
        <dbReference type="EnsemblMetazoa" id="tetur05g04940.1"/>
    </source>
</evidence>
<evidence type="ECO:0000256" key="3">
    <source>
        <dbReference type="SAM" id="SignalP"/>
    </source>
</evidence>